<dbReference type="SUPFAM" id="SSF56349">
    <property type="entry name" value="DNA breaking-rejoining enzymes"/>
    <property type="match status" value="1"/>
</dbReference>
<evidence type="ECO:0000259" key="5">
    <source>
        <dbReference type="PROSITE" id="PS51898"/>
    </source>
</evidence>
<evidence type="ECO:0000259" key="6">
    <source>
        <dbReference type="PROSITE" id="PS51900"/>
    </source>
</evidence>
<dbReference type="CDD" id="cd00796">
    <property type="entry name" value="INT_Rci_Hp1_C"/>
    <property type="match status" value="1"/>
</dbReference>
<protein>
    <submittedName>
        <fullName evidence="7">Tyrosine-type recombinase/integrase</fullName>
    </submittedName>
</protein>
<dbReference type="Pfam" id="PF24624">
    <property type="entry name" value="Int_N"/>
    <property type="match status" value="1"/>
</dbReference>
<dbReference type="Pfam" id="PF00589">
    <property type="entry name" value="Phage_integrase"/>
    <property type="match status" value="1"/>
</dbReference>
<accession>A0AA95GED9</accession>
<evidence type="ECO:0000256" key="3">
    <source>
        <dbReference type="ARBA" id="ARBA00023172"/>
    </source>
</evidence>
<sequence>MSIKKLEDGRYEVDIRPTGRYGKRVRRKFNKKHEAIAFERYILTNHKSQEWQPKLRDKRHLSELAELWWKYYGKNSKHALKRYGELKRVIKRMNDPVSFEINKSYLTFYCHDRLASGVKSSTINRELWQLSGMFTYLISAGLFQSENPIGEFKGLKEDIPEMSYLSDSEIENLLSTLSGDNYHVAIFCLSTGARWSEAMKLRKEHIVHNRVTFFETKTGKKRTIPISEEVNKIITQGKTDFLFPSANYLEFRRVLKSIKPTLPSGQATHVMRHTFATHFMINGGNIITLQRILGHSKIEQTMTYAHFAPDYLDDAIRLNPLHHRLNIGV</sequence>
<dbReference type="GO" id="GO:0015074">
    <property type="term" value="P:DNA integration"/>
    <property type="evidence" value="ECO:0007669"/>
    <property type="project" value="UniProtKB-KW"/>
</dbReference>
<dbReference type="GO" id="GO:0006310">
    <property type="term" value="P:DNA recombination"/>
    <property type="evidence" value="ECO:0007669"/>
    <property type="project" value="UniProtKB-KW"/>
</dbReference>
<evidence type="ECO:0000256" key="1">
    <source>
        <dbReference type="ARBA" id="ARBA00022908"/>
    </source>
</evidence>
<evidence type="ECO:0000256" key="2">
    <source>
        <dbReference type="ARBA" id="ARBA00023125"/>
    </source>
</evidence>
<dbReference type="GO" id="GO:0003677">
    <property type="term" value="F:DNA binding"/>
    <property type="evidence" value="ECO:0007669"/>
    <property type="project" value="UniProtKB-UniRule"/>
</dbReference>
<dbReference type="InterPro" id="IPR002104">
    <property type="entry name" value="Integrase_catalytic"/>
</dbReference>
<dbReference type="InterPro" id="IPR013762">
    <property type="entry name" value="Integrase-like_cat_sf"/>
</dbReference>
<dbReference type="PANTHER" id="PTHR30349">
    <property type="entry name" value="PHAGE INTEGRASE-RELATED"/>
    <property type="match status" value="1"/>
</dbReference>
<dbReference type="InterPro" id="IPR057084">
    <property type="entry name" value="Int_N"/>
</dbReference>
<dbReference type="RefSeq" id="WP_280629306.1">
    <property type="nucleotide sequence ID" value="NZ_CP123498.1"/>
</dbReference>
<keyword evidence="3" id="KW-0233">DNA recombination</keyword>
<dbReference type="InterPro" id="IPR044068">
    <property type="entry name" value="CB"/>
</dbReference>
<proteinExistence type="predicted"/>
<dbReference type="AlphaFoldDB" id="A0AA95GED9"/>
<evidence type="ECO:0000313" key="7">
    <source>
        <dbReference type="EMBL" id="WGL95334.1"/>
    </source>
</evidence>
<name>A0AA95GED9_9GAMM</name>
<dbReference type="Gene3D" id="1.10.443.10">
    <property type="entry name" value="Intergrase catalytic core"/>
    <property type="match status" value="1"/>
</dbReference>
<keyword evidence="2 4" id="KW-0238">DNA-binding</keyword>
<dbReference type="InterPro" id="IPR011010">
    <property type="entry name" value="DNA_brk_join_enz"/>
</dbReference>
<evidence type="ECO:0000256" key="4">
    <source>
        <dbReference type="PROSITE-ProRule" id="PRU01248"/>
    </source>
</evidence>
<dbReference type="PROSITE" id="PS51898">
    <property type="entry name" value="TYR_RECOMBINASE"/>
    <property type="match status" value="1"/>
</dbReference>
<feature type="domain" description="Core-binding (CB)" evidence="6">
    <location>
        <begin position="59"/>
        <end position="138"/>
    </location>
</feature>
<organism evidence="7 8">
    <name type="scientific">Arsenophonus nasoniae</name>
    <name type="common">son-killer infecting Nasonia vitripennis</name>
    <dbReference type="NCBI Taxonomy" id="638"/>
    <lineage>
        <taxon>Bacteria</taxon>
        <taxon>Pseudomonadati</taxon>
        <taxon>Pseudomonadota</taxon>
        <taxon>Gammaproteobacteria</taxon>
        <taxon>Enterobacterales</taxon>
        <taxon>Morganellaceae</taxon>
        <taxon>Arsenophonus</taxon>
    </lineage>
</organism>
<dbReference type="InterPro" id="IPR050090">
    <property type="entry name" value="Tyrosine_recombinase_XerCD"/>
</dbReference>
<reference evidence="7" key="1">
    <citation type="submission" date="2023-04" db="EMBL/GenBank/DDBJ databases">
        <title>Genome dynamics across the evolutionary transition to endosymbiosis.</title>
        <authorList>
            <person name="Siozios S."/>
            <person name="Nadal-Jimenez P."/>
            <person name="Azagi T."/>
            <person name="Sprong H."/>
            <person name="Frost C.L."/>
            <person name="Parratt S.R."/>
            <person name="Taylor G."/>
            <person name="Brettell L."/>
            <person name="Lew K.C."/>
            <person name="Croft L."/>
            <person name="King K.C."/>
            <person name="Brockhurst M.A."/>
            <person name="Hypsa V."/>
            <person name="Novakova E."/>
            <person name="Darby A.C."/>
            <person name="Hurst G.D.D."/>
        </authorList>
    </citation>
    <scope>NUCLEOTIDE SEQUENCE</scope>
    <source>
        <strain evidence="7">AIh</strain>
    </source>
</reference>
<dbReference type="PROSITE" id="PS51900">
    <property type="entry name" value="CB"/>
    <property type="match status" value="1"/>
</dbReference>
<evidence type="ECO:0000313" key="8">
    <source>
        <dbReference type="Proteomes" id="UP001177597"/>
    </source>
</evidence>
<dbReference type="PANTHER" id="PTHR30349:SF93">
    <property type="entry name" value="FELS-2 PROPHAGE PROTEIN"/>
    <property type="match status" value="1"/>
</dbReference>
<dbReference type="EMBL" id="CP123498">
    <property type="protein sequence ID" value="WGL95334.1"/>
    <property type="molecule type" value="Genomic_DNA"/>
</dbReference>
<feature type="domain" description="Tyr recombinase" evidence="5">
    <location>
        <begin position="160"/>
        <end position="317"/>
    </location>
</feature>
<dbReference type="Proteomes" id="UP001177597">
    <property type="component" value="Chromosome"/>
</dbReference>
<gene>
    <name evidence="7" type="ORF">QE207_17090</name>
</gene>
<keyword evidence="1" id="KW-0229">DNA integration</keyword>